<feature type="chain" id="PRO_5044748383" evidence="1">
    <location>
        <begin position="19"/>
        <end position="299"/>
    </location>
</feature>
<sequence length="299" mass="32162">MTILVLALLIGLYTSAEAFHPQSAASRSPVQQSRLSASKQTVDVVIGGGRIGSLISDGATLLGRNDAISSSIDANGDGPIYIATRNDVLESIVNECPESRRKDLVFLQNGYLDIFLSRKGLEDNTQALLYLSVPSKGATPVDGITSYNPEGLTAATGRHAKVFADRLAKLGLKCNVVSAEEYRPAMFEKLIWIATYMLVGTAKDCKSVGQAGSEHSQLVQDVILELTSAVSAKEGIAFPPGTIERLAAYTDVVADFPCGVKEFEWRNKYFYDLGDEACPIHNGLLRDCAARGKLGFELP</sequence>
<reference evidence="2 3" key="1">
    <citation type="submission" date="2024-10" db="EMBL/GenBank/DDBJ databases">
        <title>Updated reference genomes for cyclostephanoid diatoms.</title>
        <authorList>
            <person name="Roberts W.R."/>
            <person name="Alverson A.J."/>
        </authorList>
    </citation>
    <scope>NUCLEOTIDE SEQUENCE [LARGE SCALE GENOMIC DNA]</scope>
    <source>
        <strain evidence="2 3">AJA232-27</strain>
    </source>
</reference>
<evidence type="ECO:0000256" key="1">
    <source>
        <dbReference type="SAM" id="SignalP"/>
    </source>
</evidence>
<dbReference type="EMBL" id="JALLBG020000171">
    <property type="protein sequence ID" value="KAL3760782.1"/>
    <property type="molecule type" value="Genomic_DNA"/>
</dbReference>
<keyword evidence="3" id="KW-1185">Reference proteome</keyword>
<evidence type="ECO:0000313" key="2">
    <source>
        <dbReference type="EMBL" id="KAL3760782.1"/>
    </source>
</evidence>
<dbReference type="AlphaFoldDB" id="A0ABD3MAZ2"/>
<proteinExistence type="predicted"/>
<comment type="caution">
    <text evidence="2">The sequence shown here is derived from an EMBL/GenBank/DDBJ whole genome shotgun (WGS) entry which is preliminary data.</text>
</comment>
<dbReference type="Proteomes" id="UP001530293">
    <property type="component" value="Unassembled WGS sequence"/>
</dbReference>
<evidence type="ECO:0000313" key="3">
    <source>
        <dbReference type="Proteomes" id="UP001530293"/>
    </source>
</evidence>
<organism evidence="2 3">
    <name type="scientific">Discostella pseudostelligera</name>
    <dbReference type="NCBI Taxonomy" id="259834"/>
    <lineage>
        <taxon>Eukaryota</taxon>
        <taxon>Sar</taxon>
        <taxon>Stramenopiles</taxon>
        <taxon>Ochrophyta</taxon>
        <taxon>Bacillariophyta</taxon>
        <taxon>Coscinodiscophyceae</taxon>
        <taxon>Thalassiosirophycidae</taxon>
        <taxon>Stephanodiscales</taxon>
        <taxon>Stephanodiscaceae</taxon>
        <taxon>Discostella</taxon>
    </lineage>
</organism>
<feature type="signal peptide" evidence="1">
    <location>
        <begin position="1"/>
        <end position="18"/>
    </location>
</feature>
<protein>
    <submittedName>
        <fullName evidence="2">Uncharacterized protein</fullName>
    </submittedName>
</protein>
<accession>A0ABD3MAZ2</accession>
<name>A0ABD3MAZ2_9STRA</name>
<keyword evidence="1" id="KW-0732">Signal</keyword>
<dbReference type="PANTHER" id="PTHR34044:SF1">
    <property type="entry name" value="NUCLEAR PROTEIN"/>
    <property type="match status" value="1"/>
</dbReference>
<gene>
    <name evidence="2" type="ORF">ACHAWU_007848</name>
</gene>
<dbReference type="PANTHER" id="PTHR34044">
    <property type="entry name" value="NUCLEAR PROTEIN"/>
    <property type="match status" value="1"/>
</dbReference>